<keyword evidence="1 3" id="KW-0489">Methyltransferase</keyword>
<protein>
    <submittedName>
        <fullName evidence="3">O-methyltransferase-like</fullName>
    </submittedName>
</protein>
<evidence type="ECO:0000256" key="1">
    <source>
        <dbReference type="ARBA" id="ARBA00022603"/>
    </source>
</evidence>
<dbReference type="PANTHER" id="PTHR43619">
    <property type="entry name" value="S-ADENOSYL-L-METHIONINE-DEPENDENT METHYLTRANSFERASE YKTD-RELATED"/>
    <property type="match status" value="1"/>
</dbReference>
<proteinExistence type="predicted"/>
<dbReference type="Pfam" id="PF04072">
    <property type="entry name" value="LCM"/>
    <property type="match status" value="1"/>
</dbReference>
<name>A0A0U0ZM58_9MYCO</name>
<dbReference type="Gene3D" id="3.40.50.150">
    <property type="entry name" value="Vaccinia Virus protein VP39"/>
    <property type="match status" value="1"/>
</dbReference>
<dbReference type="GO" id="GO:0032259">
    <property type="term" value="P:methylation"/>
    <property type="evidence" value="ECO:0007669"/>
    <property type="project" value="UniProtKB-KW"/>
</dbReference>
<evidence type="ECO:0000256" key="2">
    <source>
        <dbReference type="ARBA" id="ARBA00022679"/>
    </source>
</evidence>
<dbReference type="SUPFAM" id="SSF53335">
    <property type="entry name" value="S-adenosyl-L-methionine-dependent methyltransferases"/>
    <property type="match status" value="1"/>
</dbReference>
<gene>
    <name evidence="3" type="ORF">ERS075579_01904</name>
</gene>
<dbReference type="GO" id="GO:0008168">
    <property type="term" value="F:methyltransferase activity"/>
    <property type="evidence" value="ECO:0007669"/>
    <property type="project" value="UniProtKB-KW"/>
</dbReference>
<organism evidence="3 4">
    <name type="scientific">Mycobacteroides abscessus</name>
    <dbReference type="NCBI Taxonomy" id="36809"/>
    <lineage>
        <taxon>Bacteria</taxon>
        <taxon>Bacillati</taxon>
        <taxon>Actinomycetota</taxon>
        <taxon>Actinomycetes</taxon>
        <taxon>Mycobacteriales</taxon>
        <taxon>Mycobacteriaceae</taxon>
        <taxon>Mycobacteroides</taxon>
    </lineage>
</organism>
<evidence type="ECO:0000313" key="3">
    <source>
        <dbReference type="EMBL" id="CPV47609.1"/>
    </source>
</evidence>
<reference evidence="3 4" key="1">
    <citation type="submission" date="2015-03" db="EMBL/GenBank/DDBJ databases">
        <authorList>
            <person name="Murphy D."/>
        </authorList>
    </citation>
    <scope>NUCLEOTIDE SEQUENCE [LARGE SCALE GENOMIC DNA]</scope>
    <source>
        <strain evidence="3 4">PAP088</strain>
    </source>
</reference>
<keyword evidence="2 3" id="KW-0808">Transferase</keyword>
<dbReference type="Proteomes" id="UP000045782">
    <property type="component" value="Unassembled WGS sequence"/>
</dbReference>
<dbReference type="EMBL" id="CSWP01000003">
    <property type="protein sequence ID" value="CPV47609.1"/>
    <property type="molecule type" value="Genomic_DNA"/>
</dbReference>
<dbReference type="InterPro" id="IPR029063">
    <property type="entry name" value="SAM-dependent_MTases_sf"/>
</dbReference>
<dbReference type="AlphaFoldDB" id="A0A0U0ZM58"/>
<evidence type="ECO:0000313" key="4">
    <source>
        <dbReference type="Proteomes" id="UP000045782"/>
    </source>
</evidence>
<dbReference type="PANTHER" id="PTHR43619:SF2">
    <property type="entry name" value="S-ADENOSYL-L-METHIONINE-DEPENDENT METHYLTRANSFERASES SUPERFAMILY PROTEIN"/>
    <property type="match status" value="1"/>
</dbReference>
<dbReference type="InterPro" id="IPR007213">
    <property type="entry name" value="Ppm1/Ppm2/Tcmp"/>
</dbReference>
<dbReference type="RefSeq" id="WP_005071712.1">
    <property type="nucleotide sequence ID" value="NZ_CP014959.1"/>
</dbReference>
<sequence>MTAKVDFSDVEWRSVTWTMLVTLFLRAYESRSPRTILNDRAAAELVDRIDYDWPRIERTTAPRSNQYTVTLRARALDDWTREFLTAHPDATVLHLGCGLDSRAFRLNLPADVRWFDVDMPEVIAMRRRVIKERTGYRMIASSVTGAAWFDDIPTDRPTLVVAEGLVMYLTEDEIRELLQRITDRFPSGQIVFDAMPPSIVRVQKLFKSSIRSAAQVQGWNRRLRCVEETTPWRLYPLVPSRFLRGIYWAMASLPWLRSFERLYRFSF</sequence>
<accession>A0A0U0ZM58</accession>